<evidence type="ECO:0000256" key="4">
    <source>
        <dbReference type="ARBA" id="ARBA00022692"/>
    </source>
</evidence>
<dbReference type="FunFam" id="3.40.50.1820:FF:000160">
    <property type="entry name" value="Phospholipid:diacylglycerol acyltransferase 1"/>
    <property type="match status" value="1"/>
</dbReference>
<protein>
    <recommendedName>
        <fullName evidence="9">phospholipid:diacylglycerol acyltransferase</fullName>
        <ecNumber evidence="9">2.3.1.158</ecNumber>
    </recommendedName>
</protein>
<dbReference type="GO" id="GO:0019432">
    <property type="term" value="P:triglyceride biosynthetic process"/>
    <property type="evidence" value="ECO:0007669"/>
    <property type="project" value="UniProtKB-ARBA"/>
</dbReference>
<keyword evidence="5 11" id="KW-1133">Transmembrane helix</keyword>
<dbReference type="OrthoDB" id="190846at2759"/>
<evidence type="ECO:0000313" key="13">
    <source>
        <dbReference type="RefSeq" id="XP_022715226.1"/>
    </source>
</evidence>
<dbReference type="Proteomes" id="UP000515121">
    <property type="component" value="Unplaced"/>
</dbReference>
<reference evidence="13" key="1">
    <citation type="submission" date="2025-08" db="UniProtKB">
        <authorList>
            <consortium name="RefSeq"/>
        </authorList>
    </citation>
    <scope>IDENTIFICATION</scope>
    <source>
        <tissue evidence="13">Fruit stalk</tissue>
    </source>
</reference>
<keyword evidence="12" id="KW-1185">Reference proteome</keyword>
<comment type="catalytic activity">
    <reaction evidence="8">
        <text>a glycerophospholipid + a 1,2-diacyl-sn-glycerol = a monoacylglycerophospholipid + a triacyl-sn-glycerol</text>
        <dbReference type="Rhea" id="RHEA:14057"/>
        <dbReference type="ChEBI" id="CHEBI:17815"/>
        <dbReference type="ChEBI" id="CHEBI:64615"/>
        <dbReference type="ChEBI" id="CHEBI:136912"/>
        <dbReference type="ChEBI" id="CHEBI:136913"/>
        <dbReference type="EC" id="2.3.1.158"/>
    </reaction>
</comment>
<evidence type="ECO:0000256" key="9">
    <source>
        <dbReference type="ARBA" id="ARBA00066405"/>
    </source>
</evidence>
<evidence type="ECO:0000256" key="6">
    <source>
        <dbReference type="ARBA" id="ARBA00023136"/>
    </source>
</evidence>
<evidence type="ECO:0000256" key="10">
    <source>
        <dbReference type="SAM" id="MobiDB-lite"/>
    </source>
</evidence>
<organism evidence="12 13">
    <name type="scientific">Durio zibethinus</name>
    <name type="common">Durian</name>
    <dbReference type="NCBI Taxonomy" id="66656"/>
    <lineage>
        <taxon>Eukaryota</taxon>
        <taxon>Viridiplantae</taxon>
        <taxon>Streptophyta</taxon>
        <taxon>Embryophyta</taxon>
        <taxon>Tracheophyta</taxon>
        <taxon>Spermatophyta</taxon>
        <taxon>Magnoliopsida</taxon>
        <taxon>eudicotyledons</taxon>
        <taxon>Gunneridae</taxon>
        <taxon>Pentapetalae</taxon>
        <taxon>rosids</taxon>
        <taxon>malvids</taxon>
        <taxon>Malvales</taxon>
        <taxon>Malvaceae</taxon>
        <taxon>Helicteroideae</taxon>
        <taxon>Durio</taxon>
    </lineage>
</organism>
<accession>A0A6P5WII5</accession>
<evidence type="ECO:0000256" key="8">
    <source>
        <dbReference type="ARBA" id="ARBA00051335"/>
    </source>
</evidence>
<comment type="similarity">
    <text evidence="2">Belongs to the AB hydrolase superfamily. Lipase family.</text>
</comment>
<dbReference type="PANTHER" id="PTHR11440">
    <property type="entry name" value="LECITHIN-CHOLESTEROL ACYLTRANSFERASE-RELATED"/>
    <property type="match status" value="1"/>
</dbReference>
<dbReference type="InterPro" id="IPR029058">
    <property type="entry name" value="AB_hydrolase_fold"/>
</dbReference>
<dbReference type="GO" id="GO:0016020">
    <property type="term" value="C:membrane"/>
    <property type="evidence" value="ECO:0007669"/>
    <property type="project" value="UniProtKB-SubCell"/>
</dbReference>
<evidence type="ECO:0000313" key="12">
    <source>
        <dbReference type="Proteomes" id="UP000515121"/>
    </source>
</evidence>
<dbReference type="EC" id="2.3.1.158" evidence="9"/>
<dbReference type="KEGG" id="dzi:111274675"/>
<dbReference type="InterPro" id="IPR003386">
    <property type="entry name" value="LACT/PDAT_acylTrfase"/>
</dbReference>
<name>A0A6P5WII5_DURZI</name>
<dbReference type="GO" id="GO:0008374">
    <property type="term" value="F:O-acyltransferase activity"/>
    <property type="evidence" value="ECO:0007669"/>
    <property type="project" value="InterPro"/>
</dbReference>
<gene>
    <name evidence="13" type="primary">LOC111274675</name>
</gene>
<evidence type="ECO:0000256" key="5">
    <source>
        <dbReference type="ARBA" id="ARBA00022989"/>
    </source>
</evidence>
<feature type="compositionally biased region" description="Basic residues" evidence="10">
    <location>
        <begin position="45"/>
        <end position="54"/>
    </location>
</feature>
<keyword evidence="4 11" id="KW-0812">Transmembrane</keyword>
<keyword evidence="6 11" id="KW-0472">Membrane</keyword>
<keyword evidence="7" id="KW-0012">Acyltransferase</keyword>
<evidence type="ECO:0000256" key="11">
    <source>
        <dbReference type="SAM" id="Phobius"/>
    </source>
</evidence>
<dbReference type="AlphaFoldDB" id="A0A6P5WII5"/>
<dbReference type="GeneID" id="111274675"/>
<proteinExistence type="inferred from homology"/>
<evidence type="ECO:0000256" key="7">
    <source>
        <dbReference type="ARBA" id="ARBA00023315"/>
    </source>
</evidence>
<feature type="transmembrane region" description="Helical" evidence="11">
    <location>
        <begin position="64"/>
        <end position="88"/>
    </location>
</feature>
<evidence type="ECO:0000256" key="3">
    <source>
        <dbReference type="ARBA" id="ARBA00022679"/>
    </source>
</evidence>
<sequence>MSLLRRRKPPINESDKTSEASDSKPQKEREEEEEEEEEDGNGKDKNKKKIPSKIKKHEEKRPKWSCLDTCCWFIGCICVSWWLLLFLYNAMPASFPQYVTEAITGPLPDPPGVKLLKEGLKAKHPVVFVPGIVTGGLELWEGRKCAEGLFRKRLWGGTFGEVYKRPLCWVEHMSLDNETGLDPCGIRVRPVSGLVAADYFAPGYFVWAILIASLAHIGYEEKTMYMAAYDWRLSFQNTEVRDQTLSQIKSNIELMVATNGGKKAVVIPHSMGVLYFLHFMKWVEAPAPMGGGGGADWCSKHIKAVVNIGGPFLGVPKAIAGLFSAEAKDIAVARAIAPGFLDNDIFQLQTLQHVMRMSRSWDSTMSMIPRGGDTIWGGLDWSPEEGYSCSKKGERKNDTQIADQTGAASAVSQTRSANYGRIISFGKDVAEAPSSDVGRIDFRGAVKGHSAANTTCQDVWTEYHDMGFGGIRAVAEYKTYTAESIIDLLHFVAPKMMARGTAHFSFGIADNLDDPKYKHYKYWSNPLETTLPNAPEMEIFSLYGVGLPTERAYIYKLSPSAECYIPFQIDTSADDEDTCLKDGVYSVDGDETVPVLSAGFMCAKGWRGKTRFNPSGIQTYIREYSHSPPANLLEGRGTLSGAHVDIMGNFALIEDVIRVAAGASGEELGGDQVYSNIFNWSEKINLQL</sequence>
<dbReference type="Gene3D" id="3.40.50.1820">
    <property type="entry name" value="alpha/beta hydrolase"/>
    <property type="match status" value="1"/>
</dbReference>
<feature type="region of interest" description="Disordered" evidence="10">
    <location>
        <begin position="1"/>
        <end position="54"/>
    </location>
</feature>
<feature type="compositionally biased region" description="Basic and acidic residues" evidence="10">
    <location>
        <begin position="13"/>
        <end position="29"/>
    </location>
</feature>
<evidence type="ECO:0000256" key="2">
    <source>
        <dbReference type="ARBA" id="ARBA00010701"/>
    </source>
</evidence>
<keyword evidence="3" id="KW-0808">Transferase</keyword>
<dbReference type="Pfam" id="PF02450">
    <property type="entry name" value="LCAT"/>
    <property type="match status" value="2"/>
</dbReference>
<feature type="compositionally biased region" description="Acidic residues" evidence="10">
    <location>
        <begin position="30"/>
        <end position="39"/>
    </location>
</feature>
<dbReference type="GO" id="GO:0046027">
    <property type="term" value="F:phospholipid:diacylglycerol acyltransferase activity"/>
    <property type="evidence" value="ECO:0007669"/>
    <property type="project" value="UniProtKB-EC"/>
</dbReference>
<dbReference type="RefSeq" id="XP_022715226.1">
    <property type="nucleotide sequence ID" value="XM_022859491.1"/>
</dbReference>
<dbReference type="SUPFAM" id="SSF53474">
    <property type="entry name" value="alpha/beta-Hydrolases"/>
    <property type="match status" value="1"/>
</dbReference>
<evidence type="ECO:0000256" key="1">
    <source>
        <dbReference type="ARBA" id="ARBA00004167"/>
    </source>
</evidence>
<comment type="subcellular location">
    <subcellularLocation>
        <location evidence="1">Membrane</location>
        <topology evidence="1">Single-pass membrane protein</topology>
    </subcellularLocation>
</comment>